<comment type="catalytic activity">
    <reaction evidence="1 18">
        <text>a 1,2-diacyl-sn-glycero-3-phosphate + CTP + H(+) = a CDP-1,2-diacyl-sn-glycerol + diphosphate</text>
        <dbReference type="Rhea" id="RHEA:16229"/>
        <dbReference type="ChEBI" id="CHEBI:15378"/>
        <dbReference type="ChEBI" id="CHEBI:33019"/>
        <dbReference type="ChEBI" id="CHEBI:37563"/>
        <dbReference type="ChEBI" id="CHEBI:58332"/>
        <dbReference type="ChEBI" id="CHEBI:58608"/>
        <dbReference type="EC" id="2.7.7.41"/>
    </reaction>
</comment>
<keyword evidence="15 19" id="KW-0472">Membrane</keyword>
<evidence type="ECO:0000256" key="4">
    <source>
        <dbReference type="ARBA" id="ARBA00005189"/>
    </source>
</evidence>
<dbReference type="RefSeq" id="WP_176759571.1">
    <property type="nucleotide sequence ID" value="NZ_FNFK01000002.1"/>
</dbReference>
<feature type="transmembrane region" description="Helical" evidence="19">
    <location>
        <begin position="78"/>
        <end position="96"/>
    </location>
</feature>
<evidence type="ECO:0000313" key="21">
    <source>
        <dbReference type="Proteomes" id="UP000199433"/>
    </source>
</evidence>
<keyword evidence="13 19" id="KW-1133">Transmembrane helix</keyword>
<keyword evidence="10 18" id="KW-0808">Transferase</keyword>
<evidence type="ECO:0000256" key="11">
    <source>
        <dbReference type="ARBA" id="ARBA00022692"/>
    </source>
</evidence>
<evidence type="ECO:0000256" key="6">
    <source>
        <dbReference type="ARBA" id="ARBA00012487"/>
    </source>
</evidence>
<feature type="transmembrane region" description="Helical" evidence="19">
    <location>
        <begin position="196"/>
        <end position="218"/>
    </location>
</feature>
<accession>A0A1G8VWT3</accession>
<evidence type="ECO:0000256" key="14">
    <source>
        <dbReference type="ARBA" id="ARBA00023098"/>
    </source>
</evidence>
<feature type="transmembrane region" description="Helical" evidence="19">
    <location>
        <begin position="131"/>
        <end position="150"/>
    </location>
</feature>
<feature type="transmembrane region" description="Helical" evidence="19">
    <location>
        <begin position="47"/>
        <end position="66"/>
    </location>
</feature>
<evidence type="ECO:0000256" key="3">
    <source>
        <dbReference type="ARBA" id="ARBA00005119"/>
    </source>
</evidence>
<keyword evidence="14" id="KW-0443">Lipid metabolism</keyword>
<feature type="transmembrane region" description="Helical" evidence="19">
    <location>
        <begin position="171"/>
        <end position="190"/>
    </location>
</feature>
<evidence type="ECO:0000256" key="7">
    <source>
        <dbReference type="ARBA" id="ARBA00019373"/>
    </source>
</evidence>
<evidence type="ECO:0000256" key="12">
    <source>
        <dbReference type="ARBA" id="ARBA00022695"/>
    </source>
</evidence>
<evidence type="ECO:0000256" key="13">
    <source>
        <dbReference type="ARBA" id="ARBA00022989"/>
    </source>
</evidence>
<keyword evidence="9" id="KW-0444">Lipid biosynthesis</keyword>
<dbReference type="EC" id="2.7.7.41" evidence="6 18"/>
<keyword evidence="17" id="KW-1208">Phospholipid metabolism</keyword>
<keyword evidence="11 18" id="KW-0812">Transmembrane</keyword>
<dbReference type="InterPro" id="IPR000374">
    <property type="entry name" value="PC_trans"/>
</dbReference>
<dbReference type="GO" id="GO:0016024">
    <property type="term" value="P:CDP-diacylglycerol biosynthetic process"/>
    <property type="evidence" value="ECO:0007669"/>
    <property type="project" value="UniProtKB-UniPathway"/>
</dbReference>
<comment type="subcellular location">
    <subcellularLocation>
        <location evidence="2">Cell membrane</location>
        <topology evidence="2">Multi-pass membrane protein</topology>
    </subcellularLocation>
</comment>
<evidence type="ECO:0000256" key="19">
    <source>
        <dbReference type="SAM" id="Phobius"/>
    </source>
</evidence>
<dbReference type="PANTHER" id="PTHR46382:SF1">
    <property type="entry name" value="PHOSPHATIDATE CYTIDYLYLTRANSFERASE"/>
    <property type="match status" value="1"/>
</dbReference>
<dbReference type="PROSITE" id="PS01315">
    <property type="entry name" value="CDS"/>
    <property type="match status" value="1"/>
</dbReference>
<gene>
    <name evidence="20" type="ORF">SAMN04488098_1002113</name>
</gene>
<dbReference type="PANTHER" id="PTHR46382">
    <property type="entry name" value="PHOSPHATIDATE CYTIDYLYLTRANSFERASE"/>
    <property type="match status" value="1"/>
</dbReference>
<feature type="transmembrane region" description="Helical" evidence="19">
    <location>
        <begin position="6"/>
        <end position="35"/>
    </location>
</feature>
<feature type="transmembrane region" description="Helical" evidence="19">
    <location>
        <begin position="239"/>
        <end position="259"/>
    </location>
</feature>
<comment type="similarity">
    <text evidence="5 18">Belongs to the CDS family.</text>
</comment>
<evidence type="ECO:0000256" key="8">
    <source>
        <dbReference type="ARBA" id="ARBA00022475"/>
    </source>
</evidence>
<keyword evidence="12 18" id="KW-0548">Nucleotidyltransferase</keyword>
<evidence type="ECO:0000256" key="10">
    <source>
        <dbReference type="ARBA" id="ARBA00022679"/>
    </source>
</evidence>
<protein>
    <recommendedName>
        <fullName evidence="7 18">Phosphatidate cytidylyltransferase</fullName>
        <ecNumber evidence="6 18">2.7.7.41</ecNumber>
    </recommendedName>
</protein>
<keyword evidence="21" id="KW-1185">Reference proteome</keyword>
<evidence type="ECO:0000256" key="16">
    <source>
        <dbReference type="ARBA" id="ARBA00023209"/>
    </source>
</evidence>
<evidence type="ECO:0000256" key="9">
    <source>
        <dbReference type="ARBA" id="ARBA00022516"/>
    </source>
</evidence>
<dbReference type="GO" id="GO:0004605">
    <property type="term" value="F:phosphatidate cytidylyltransferase activity"/>
    <property type="evidence" value="ECO:0007669"/>
    <property type="project" value="UniProtKB-EC"/>
</dbReference>
<evidence type="ECO:0000256" key="17">
    <source>
        <dbReference type="ARBA" id="ARBA00023264"/>
    </source>
</evidence>
<dbReference type="GO" id="GO:0005886">
    <property type="term" value="C:plasma membrane"/>
    <property type="evidence" value="ECO:0007669"/>
    <property type="project" value="UniProtKB-SubCell"/>
</dbReference>
<dbReference type="UniPathway" id="UPA00557">
    <property type="reaction ID" value="UER00614"/>
</dbReference>
<dbReference type="EMBL" id="FNFK01000002">
    <property type="protein sequence ID" value="SDJ69945.1"/>
    <property type="molecule type" value="Genomic_DNA"/>
</dbReference>
<evidence type="ECO:0000256" key="15">
    <source>
        <dbReference type="ARBA" id="ARBA00023136"/>
    </source>
</evidence>
<evidence type="ECO:0000256" key="18">
    <source>
        <dbReference type="RuleBase" id="RU003938"/>
    </source>
</evidence>
<comment type="pathway">
    <text evidence="3 18">Phospholipid metabolism; CDP-diacylglycerol biosynthesis; CDP-diacylglycerol from sn-glycerol 3-phosphate: step 3/3.</text>
</comment>
<evidence type="ECO:0000256" key="5">
    <source>
        <dbReference type="ARBA" id="ARBA00010185"/>
    </source>
</evidence>
<proteinExistence type="inferred from homology"/>
<organism evidence="20 21">
    <name type="scientific">Alkalibacterium thalassium</name>
    <dbReference type="NCBI Taxonomy" id="426701"/>
    <lineage>
        <taxon>Bacteria</taxon>
        <taxon>Bacillati</taxon>
        <taxon>Bacillota</taxon>
        <taxon>Bacilli</taxon>
        <taxon>Lactobacillales</taxon>
        <taxon>Carnobacteriaceae</taxon>
        <taxon>Alkalibacterium</taxon>
    </lineage>
</organism>
<keyword evidence="16" id="KW-0594">Phospholipid biosynthesis</keyword>
<sequence length="260" mass="28216">MSKRILTALIALVLFIPLFIFGSWPLELLVGLVALFALMEFVQMEKISIRSFPAILSGLIVLSMALSPRVNELFSGDIFTPVIILQGLILLVYSVWNPDLKIRQIGSVLLMTVYIGVGTVSFVSLRQYSLTFVLLVLLVIWATDTGAYLIGGKIGKTKLAPSISPNKTIEGSAGGTIASAIVSAIYLNYFPIADSYILSILFMMVLSVVGQLGDLVESKIKREYGVKDSGKILPGHGGILDRIDSLLLVLNVLFVIGLLR</sequence>
<keyword evidence="8" id="KW-1003">Cell membrane</keyword>
<dbReference type="AlphaFoldDB" id="A0A1G8VWT3"/>
<dbReference type="STRING" id="426701.SAMN04488098_1002113"/>
<dbReference type="Pfam" id="PF01148">
    <property type="entry name" value="CTP_transf_1"/>
    <property type="match status" value="1"/>
</dbReference>
<dbReference type="Proteomes" id="UP000199433">
    <property type="component" value="Unassembled WGS sequence"/>
</dbReference>
<evidence type="ECO:0000256" key="1">
    <source>
        <dbReference type="ARBA" id="ARBA00001698"/>
    </source>
</evidence>
<evidence type="ECO:0000313" key="20">
    <source>
        <dbReference type="EMBL" id="SDJ69945.1"/>
    </source>
</evidence>
<evidence type="ECO:0000256" key="2">
    <source>
        <dbReference type="ARBA" id="ARBA00004651"/>
    </source>
</evidence>
<comment type="pathway">
    <text evidence="4">Lipid metabolism.</text>
</comment>
<name>A0A1G8VWT3_9LACT</name>
<reference evidence="21" key="1">
    <citation type="submission" date="2016-10" db="EMBL/GenBank/DDBJ databases">
        <authorList>
            <person name="Varghese N."/>
            <person name="Submissions S."/>
        </authorList>
    </citation>
    <scope>NUCLEOTIDE SEQUENCE [LARGE SCALE GENOMIC DNA]</scope>
    <source>
        <strain evidence="21">DSM 19181</strain>
    </source>
</reference>
<feature type="transmembrane region" description="Helical" evidence="19">
    <location>
        <begin position="108"/>
        <end position="125"/>
    </location>
</feature>